<dbReference type="EMBL" id="CAJNOW010013476">
    <property type="protein sequence ID" value="CAF1621449.1"/>
    <property type="molecule type" value="Genomic_DNA"/>
</dbReference>
<name>A0A816CFY1_9BILA</name>
<sequence length="337" mass="39038">MATLISKHSSSFAAEMGLKLTHNILRVKNPSELIQFYQNNFGMEHIEISTPPLPYKVNIVGYTKNYDANFNEASNILHPPTLLEFHYDDSSTTPSSFVNCGASQVYWKIGITLHDVDYARKFLQSKRVHVGEASQFEDIGYVCHLKDPNNFCIELLQHDFEQKFKAKTNTSDKQLPKDKFPLGYPCCIGQITLQANDIDKTQRFYQDLLGMKLLSIQELPMFGFTLYFFAWTHENPPKSDIKDATINREWLWKRPYTTIEIRHFHSSRQIPPFRDLKQNEIGFEGIRIMCNDLNMFIGKMKADSIPFEESNGTYGKEIIIRDPDNVPIYVSQNKSER</sequence>
<dbReference type="PANTHER" id="PTHR10374:SF30">
    <property type="entry name" value="LACTOYLGLUTATHIONE LYASE"/>
    <property type="match status" value="1"/>
</dbReference>
<dbReference type="PANTHER" id="PTHR10374">
    <property type="entry name" value="LACTOYLGLUTATHIONE LYASE GLYOXALASE I"/>
    <property type="match status" value="1"/>
</dbReference>
<dbReference type="InterPro" id="IPR029068">
    <property type="entry name" value="Glyas_Bleomycin-R_OHBP_Dase"/>
</dbReference>
<dbReference type="PROSITE" id="PS51819">
    <property type="entry name" value="VOC"/>
    <property type="match status" value="1"/>
</dbReference>
<proteinExistence type="predicted"/>
<organism evidence="2 3">
    <name type="scientific">Rotaria magnacalcarata</name>
    <dbReference type="NCBI Taxonomy" id="392030"/>
    <lineage>
        <taxon>Eukaryota</taxon>
        <taxon>Metazoa</taxon>
        <taxon>Spiralia</taxon>
        <taxon>Gnathifera</taxon>
        <taxon>Rotifera</taxon>
        <taxon>Eurotatoria</taxon>
        <taxon>Bdelloidea</taxon>
        <taxon>Philodinida</taxon>
        <taxon>Philodinidae</taxon>
        <taxon>Rotaria</taxon>
    </lineage>
</organism>
<evidence type="ECO:0000259" key="1">
    <source>
        <dbReference type="PROSITE" id="PS51819"/>
    </source>
</evidence>
<feature type="domain" description="VOC" evidence="1">
    <location>
        <begin position="187"/>
        <end position="333"/>
    </location>
</feature>
<evidence type="ECO:0000313" key="3">
    <source>
        <dbReference type="Proteomes" id="UP000663834"/>
    </source>
</evidence>
<dbReference type="SUPFAM" id="SSF54593">
    <property type="entry name" value="Glyoxalase/Bleomycin resistance protein/Dihydroxybiphenyl dioxygenase"/>
    <property type="match status" value="2"/>
</dbReference>
<dbReference type="AlphaFoldDB" id="A0A816CFY1"/>
<accession>A0A816CFY1</accession>
<gene>
    <name evidence="2" type="ORF">KQP761_LOCUS24733</name>
</gene>
<dbReference type="InterPro" id="IPR037523">
    <property type="entry name" value="VOC_core"/>
</dbReference>
<protein>
    <recommendedName>
        <fullName evidence="1">VOC domain-containing protein</fullName>
    </recommendedName>
</protein>
<dbReference type="Pfam" id="PF00903">
    <property type="entry name" value="Glyoxalase"/>
    <property type="match status" value="1"/>
</dbReference>
<evidence type="ECO:0000313" key="2">
    <source>
        <dbReference type="EMBL" id="CAF1621449.1"/>
    </source>
</evidence>
<dbReference type="OrthoDB" id="16820at2759"/>
<reference evidence="2" key="1">
    <citation type="submission" date="2021-02" db="EMBL/GenBank/DDBJ databases">
        <authorList>
            <person name="Nowell W R."/>
        </authorList>
    </citation>
    <scope>NUCLEOTIDE SEQUENCE</scope>
</reference>
<comment type="caution">
    <text evidence="2">The sequence shown here is derived from an EMBL/GenBank/DDBJ whole genome shotgun (WGS) entry which is preliminary data.</text>
</comment>
<dbReference type="Gene3D" id="3.10.180.10">
    <property type="entry name" value="2,3-Dihydroxybiphenyl 1,2-Dioxygenase, domain 1"/>
    <property type="match status" value="2"/>
</dbReference>
<dbReference type="InterPro" id="IPR004360">
    <property type="entry name" value="Glyas_Fos-R_dOase_dom"/>
</dbReference>
<dbReference type="Proteomes" id="UP000663834">
    <property type="component" value="Unassembled WGS sequence"/>
</dbReference>